<comment type="caution">
    <text evidence="2">The sequence shown here is derived from an EMBL/GenBank/DDBJ whole genome shotgun (WGS) entry which is preliminary data.</text>
</comment>
<protein>
    <submittedName>
        <fullName evidence="2">Uncharacterized protein</fullName>
    </submittedName>
</protein>
<dbReference type="RefSeq" id="WP_137998521.1">
    <property type="nucleotide sequence ID" value="NZ_SJDU01000187.1"/>
</dbReference>
<keyword evidence="3" id="KW-1185">Reference proteome</keyword>
<reference evidence="2 3" key="1">
    <citation type="journal article" date="2019" name="Anaerobe">
        <title>Brachyspira catarrhinii sp. nov., an anaerobic intestinal spirochaete isolated from vervet monkeys may have been misidentified as Brachyspira aalborgi in previous studies.</title>
        <authorList>
            <person name="Phillips N.D."/>
            <person name="La T."/>
            <person name="Hampson D.J."/>
        </authorList>
    </citation>
    <scope>NUCLEOTIDE SEQUENCE [LARGE SCALE GENOMIC DNA]</scope>
    <source>
        <strain evidence="2 3">Z12</strain>
    </source>
</reference>
<gene>
    <name evidence="2" type="ORF">EZH24_07615</name>
</gene>
<name>A0ABY2TQ75_9SPIR</name>
<evidence type="ECO:0000256" key="1">
    <source>
        <dbReference type="SAM" id="Coils"/>
    </source>
</evidence>
<proteinExistence type="predicted"/>
<feature type="coiled-coil region" evidence="1">
    <location>
        <begin position="23"/>
        <end position="50"/>
    </location>
</feature>
<organism evidence="2 3">
    <name type="scientific">Brachyspira catarrhinii</name>
    <dbReference type="NCBI Taxonomy" id="2528966"/>
    <lineage>
        <taxon>Bacteria</taxon>
        <taxon>Pseudomonadati</taxon>
        <taxon>Spirochaetota</taxon>
        <taxon>Spirochaetia</taxon>
        <taxon>Brachyspirales</taxon>
        <taxon>Brachyspiraceae</taxon>
        <taxon>Brachyspira</taxon>
    </lineage>
</organism>
<accession>A0ABY2TQ75</accession>
<sequence>MKNLIFALFLWVLFLLAINALQNDTTKKRVSELEREVSNYEYQIFQLKKDIEYIKNPYLEVF</sequence>
<keyword evidence="1" id="KW-0175">Coiled coil</keyword>
<evidence type="ECO:0000313" key="2">
    <source>
        <dbReference type="EMBL" id="TKZ34808.1"/>
    </source>
</evidence>
<evidence type="ECO:0000313" key="3">
    <source>
        <dbReference type="Proteomes" id="UP000310168"/>
    </source>
</evidence>
<dbReference type="EMBL" id="SJDU01000187">
    <property type="protein sequence ID" value="TKZ34808.1"/>
    <property type="molecule type" value="Genomic_DNA"/>
</dbReference>
<dbReference type="Proteomes" id="UP000310168">
    <property type="component" value="Unassembled WGS sequence"/>
</dbReference>